<keyword evidence="3" id="KW-0539">Nucleus</keyword>
<evidence type="ECO:0000256" key="2">
    <source>
        <dbReference type="ARBA" id="ARBA00009270"/>
    </source>
</evidence>
<comment type="similarity">
    <text evidence="2">Belongs to the mago nashi family.</text>
</comment>
<evidence type="ECO:0000256" key="3">
    <source>
        <dbReference type="ARBA" id="ARBA00023242"/>
    </source>
</evidence>
<comment type="subcellular location">
    <subcellularLocation>
        <location evidence="1">Nucleus</location>
    </subcellularLocation>
</comment>
<organism evidence="4">
    <name type="scientific">Corethron hystrix</name>
    <dbReference type="NCBI Taxonomy" id="216773"/>
    <lineage>
        <taxon>Eukaryota</taxon>
        <taxon>Sar</taxon>
        <taxon>Stramenopiles</taxon>
        <taxon>Ochrophyta</taxon>
        <taxon>Bacillariophyta</taxon>
        <taxon>Coscinodiscophyceae</taxon>
        <taxon>Corethrophycidae</taxon>
        <taxon>Corethrales</taxon>
        <taxon>Corethraceae</taxon>
        <taxon>Corethron</taxon>
    </lineage>
</organism>
<evidence type="ECO:0000313" key="4">
    <source>
        <dbReference type="EMBL" id="CAD8887272.1"/>
    </source>
</evidence>
<dbReference type="SUPFAM" id="SSF89817">
    <property type="entry name" value="Mago nashi protein"/>
    <property type="match status" value="1"/>
</dbReference>
<protein>
    <recommendedName>
        <fullName evidence="5">Mago nashi protein</fullName>
    </recommendedName>
</protein>
<sequence>MSGRDKNDEFYVRYYVGHKGRFGHEFMEFELLNGKLRYANNSNYKSDTMIRKEVFVSPTVVEEVRRIVEESEITKEDDHSWKEPDEVGRQELEIKLNNEHIAFTCAKIGSLLDVQESADPEGLRMFYYLTQDLKCLMFSLISLHFKIKPIPN</sequence>
<dbReference type="FunFam" id="3.30.1560.10:FF:000001">
    <property type="entry name" value="Protein mago nashi homolog"/>
    <property type="match status" value="1"/>
</dbReference>
<dbReference type="CDD" id="cd11295">
    <property type="entry name" value="Mago_nashi"/>
    <property type="match status" value="1"/>
</dbReference>
<reference evidence="4" key="1">
    <citation type="submission" date="2021-01" db="EMBL/GenBank/DDBJ databases">
        <authorList>
            <person name="Corre E."/>
            <person name="Pelletier E."/>
            <person name="Niang G."/>
            <person name="Scheremetjew M."/>
            <person name="Finn R."/>
            <person name="Kale V."/>
            <person name="Holt S."/>
            <person name="Cochrane G."/>
            <person name="Meng A."/>
            <person name="Brown T."/>
            <person name="Cohen L."/>
        </authorList>
    </citation>
    <scope>NUCLEOTIDE SEQUENCE</scope>
    <source>
        <strain evidence="4">308</strain>
    </source>
</reference>
<proteinExistence type="inferred from homology"/>
<name>A0A7S1FSS9_9STRA</name>
<gene>
    <name evidence="4" type="ORF">CHYS00102_LOCUS14470</name>
</gene>
<dbReference type="EMBL" id="HBFR01020098">
    <property type="protein sequence ID" value="CAD8887272.1"/>
    <property type="molecule type" value="Transcribed_RNA"/>
</dbReference>
<evidence type="ECO:0008006" key="5">
    <source>
        <dbReference type="Google" id="ProtNLM"/>
    </source>
</evidence>
<dbReference type="InterPro" id="IPR004023">
    <property type="entry name" value="Mago_nashi"/>
</dbReference>
<accession>A0A7S1FSS9</accession>
<dbReference type="PANTHER" id="PTHR12638:SF0">
    <property type="entry name" value="MAGO HOMOLOG, EXON JUNCTION COMPLEX SUBUNIT-RELATED"/>
    <property type="match status" value="1"/>
</dbReference>
<evidence type="ECO:0000256" key="1">
    <source>
        <dbReference type="ARBA" id="ARBA00004123"/>
    </source>
</evidence>
<dbReference type="AlphaFoldDB" id="A0A7S1FSS9"/>
<dbReference type="GO" id="GO:0035145">
    <property type="term" value="C:exon-exon junction complex"/>
    <property type="evidence" value="ECO:0007669"/>
    <property type="project" value="InterPro"/>
</dbReference>
<dbReference type="GO" id="GO:0008380">
    <property type="term" value="P:RNA splicing"/>
    <property type="evidence" value="ECO:0007669"/>
    <property type="project" value="InterPro"/>
</dbReference>
<dbReference type="InterPro" id="IPR036605">
    <property type="entry name" value="Mago_nashi_sf"/>
</dbReference>
<dbReference type="Gene3D" id="3.30.1560.10">
    <property type="entry name" value="Mago nashi"/>
    <property type="match status" value="1"/>
</dbReference>
<dbReference type="PANTHER" id="PTHR12638">
    <property type="entry name" value="PROTEIN MAGO NASHI HOMOLOG"/>
    <property type="match status" value="1"/>
</dbReference>
<dbReference type="Pfam" id="PF02792">
    <property type="entry name" value="Mago_nashi"/>
    <property type="match status" value="1"/>
</dbReference>